<dbReference type="Proteomes" id="UP000182200">
    <property type="component" value="Unassembled WGS sequence"/>
</dbReference>
<evidence type="ECO:0000313" key="5">
    <source>
        <dbReference type="Proteomes" id="UP000182200"/>
    </source>
</evidence>
<sequence>MDILELRERILKGEDLHTEFKERITDNEDLAKSIVGFANTDGGQIILGVSDDGDIIGVENVDETIRRIDDVAYNRCEPPISVIIETVIDNDKTVIIINVPKGDQRPYRTSSGNYYIRSANRFRLASREELLRLFQATESIYYDETTIYKATLKDLDNDAFRLFMKEYMNIEVSEEMLINYMKNLKILSKDEKPTLAGILFLVQILNSLFQQLKWLEHIFRVLIFLHHHWTKRKSQVEFLKL</sequence>
<keyword evidence="5" id="KW-1185">Reference proteome</keyword>
<reference evidence="2 5" key="1">
    <citation type="submission" date="2015-11" db="EMBL/GenBank/DDBJ databases">
        <authorList>
            <person name="Varghese N."/>
        </authorList>
    </citation>
    <scope>NUCLEOTIDE SEQUENCE [LARGE SCALE GENOMIC DNA]</scope>
    <source>
        <strain evidence="2 5">JGI-8</strain>
    </source>
</reference>
<accession>A0A0S4N688</accession>
<keyword evidence="3" id="KW-0238">DNA-binding</keyword>
<evidence type="ECO:0000313" key="2">
    <source>
        <dbReference type="EMBL" id="CUS93900.1"/>
    </source>
</evidence>
<dbReference type="InterPro" id="IPR038461">
    <property type="entry name" value="Schlafen_AlbA_2_dom_sf"/>
</dbReference>
<accession>A0A0P1LVX5</accession>
<dbReference type="PANTHER" id="PTHR30595">
    <property type="entry name" value="GLPR-RELATED TRANSCRIPTIONAL REPRESSOR"/>
    <property type="match status" value="1"/>
</dbReference>
<dbReference type="STRING" id="1633631.GCA_001442925_01587"/>
<dbReference type="Proteomes" id="UP000182011">
    <property type="component" value="Unassembled WGS sequence"/>
</dbReference>
<dbReference type="EMBL" id="FAOP01000006">
    <property type="protein sequence ID" value="CUU06724.1"/>
    <property type="molecule type" value="Genomic_DNA"/>
</dbReference>
<gene>
    <name evidence="3" type="ORF">JGI4_01592</name>
    <name evidence="2" type="ORF">JGI8_01892</name>
</gene>
<dbReference type="RefSeq" id="WP_082349227.1">
    <property type="nucleotide sequence ID" value="NZ_CZVI01000040.1"/>
</dbReference>
<accession>A0A0N7MNQ8</accession>
<proteinExistence type="predicted"/>
<accession>A0A0P1P0F7</accession>
<evidence type="ECO:0000259" key="1">
    <source>
        <dbReference type="Pfam" id="PF04326"/>
    </source>
</evidence>
<accession>A0A0N7N032</accession>
<dbReference type="AlphaFoldDB" id="A0A0P1LVX5"/>
<accession>A0A0N7MP79</accession>
<dbReference type="Pfam" id="PF04326">
    <property type="entry name" value="SLFN_AlbA_2"/>
    <property type="match status" value="1"/>
</dbReference>
<dbReference type="PANTHER" id="PTHR30595:SF6">
    <property type="entry name" value="SCHLAFEN ALBA-2 DOMAIN-CONTAINING PROTEIN"/>
    <property type="match status" value="1"/>
</dbReference>
<evidence type="ECO:0000313" key="4">
    <source>
        <dbReference type="Proteomes" id="UP000182011"/>
    </source>
</evidence>
<organism evidence="3 4">
    <name type="scientific">Candidatus Kryptonium thompsonii</name>
    <dbReference type="NCBI Taxonomy" id="1633631"/>
    <lineage>
        <taxon>Bacteria</taxon>
        <taxon>Pseudomonadati</taxon>
        <taxon>Candidatus Kryptoniota</taxon>
        <taxon>Candidatus Kryptonium</taxon>
    </lineage>
</organism>
<accession>A0A0P1MER2</accession>
<name>A0A0P1LVX5_9BACT</name>
<protein>
    <submittedName>
        <fullName evidence="2 3">DNA-binding domain-containing protein</fullName>
    </submittedName>
</protein>
<accession>A0A0N7MXL9</accession>
<dbReference type="EMBL" id="CZVI01000040">
    <property type="protein sequence ID" value="CUS93900.1"/>
    <property type="molecule type" value="Genomic_DNA"/>
</dbReference>
<evidence type="ECO:0000313" key="3">
    <source>
        <dbReference type="EMBL" id="CUU06724.1"/>
    </source>
</evidence>
<dbReference type="GO" id="GO:0003677">
    <property type="term" value="F:DNA binding"/>
    <property type="evidence" value="ECO:0007669"/>
    <property type="project" value="UniProtKB-KW"/>
</dbReference>
<feature type="domain" description="Schlafen AlbA-2" evidence="1">
    <location>
        <begin position="14"/>
        <end position="121"/>
    </location>
</feature>
<dbReference type="InterPro" id="IPR007421">
    <property type="entry name" value="Schlafen_AlbA_2_dom"/>
</dbReference>
<dbReference type="Gene3D" id="3.30.950.30">
    <property type="entry name" value="Schlafen, AAA domain"/>
    <property type="match status" value="1"/>
</dbReference>
<reference evidence="3 4" key="2">
    <citation type="submission" date="2015-11" db="EMBL/GenBank/DDBJ databases">
        <authorList>
            <person name="Zhang Y."/>
            <person name="Guo Z."/>
        </authorList>
    </citation>
    <scope>NUCLEOTIDE SEQUENCE [LARGE SCALE GENOMIC DNA]</scope>
    <source>
        <strain evidence="3">JGI-4</strain>
    </source>
</reference>
<dbReference type="OrthoDB" id="9789524at2"/>
<accession>A0A0P1LFG6</accession>